<evidence type="ECO:0000259" key="6">
    <source>
        <dbReference type="PROSITE" id="PS50109"/>
    </source>
</evidence>
<dbReference type="PROSITE" id="PS50109">
    <property type="entry name" value="HIS_KIN"/>
    <property type="match status" value="1"/>
</dbReference>
<dbReference type="RefSeq" id="WP_162444482.1">
    <property type="nucleotide sequence ID" value="NZ_CP048222.1"/>
</dbReference>
<keyword evidence="4" id="KW-0808">Transferase</keyword>
<keyword evidence="5" id="KW-0418">Kinase</keyword>
<dbReference type="EC" id="2.7.13.3" evidence="2"/>
<dbReference type="Proteomes" id="UP000480178">
    <property type="component" value="Chromosome"/>
</dbReference>
<protein>
    <recommendedName>
        <fullName evidence="2">histidine kinase</fullName>
        <ecNumber evidence="2">2.7.13.3</ecNumber>
    </recommendedName>
</protein>
<feature type="domain" description="Histidine kinase" evidence="6">
    <location>
        <begin position="25"/>
        <end position="236"/>
    </location>
</feature>
<comment type="catalytic activity">
    <reaction evidence="1">
        <text>ATP + protein L-histidine = ADP + protein N-phospho-L-histidine.</text>
        <dbReference type="EC" id="2.7.13.3"/>
    </reaction>
</comment>
<dbReference type="Gene3D" id="3.30.565.10">
    <property type="entry name" value="Histidine kinase-like ATPase, C-terminal domain"/>
    <property type="match status" value="1"/>
</dbReference>
<evidence type="ECO:0000256" key="2">
    <source>
        <dbReference type="ARBA" id="ARBA00012438"/>
    </source>
</evidence>
<dbReference type="InterPro" id="IPR052162">
    <property type="entry name" value="Sensor_kinase/Photoreceptor"/>
</dbReference>
<dbReference type="InterPro" id="IPR005467">
    <property type="entry name" value="His_kinase_dom"/>
</dbReference>
<gene>
    <name evidence="7" type="ORF">GXP67_18395</name>
</gene>
<evidence type="ECO:0000256" key="5">
    <source>
        <dbReference type="ARBA" id="ARBA00022777"/>
    </source>
</evidence>
<dbReference type="GO" id="GO:0000155">
    <property type="term" value="F:phosphorelay sensor kinase activity"/>
    <property type="evidence" value="ECO:0007669"/>
    <property type="project" value="InterPro"/>
</dbReference>
<organism evidence="7 8">
    <name type="scientific">Rhodocytophaga rosea</name>
    <dbReference type="NCBI Taxonomy" id="2704465"/>
    <lineage>
        <taxon>Bacteria</taxon>
        <taxon>Pseudomonadati</taxon>
        <taxon>Bacteroidota</taxon>
        <taxon>Cytophagia</taxon>
        <taxon>Cytophagales</taxon>
        <taxon>Rhodocytophagaceae</taxon>
        <taxon>Rhodocytophaga</taxon>
    </lineage>
</organism>
<dbReference type="SMART" id="SM00387">
    <property type="entry name" value="HATPase_c"/>
    <property type="match status" value="1"/>
</dbReference>
<keyword evidence="3" id="KW-0597">Phosphoprotein</keyword>
<dbReference type="Pfam" id="PF00512">
    <property type="entry name" value="HisKA"/>
    <property type="match status" value="1"/>
</dbReference>
<evidence type="ECO:0000313" key="8">
    <source>
        <dbReference type="Proteomes" id="UP000480178"/>
    </source>
</evidence>
<dbReference type="EMBL" id="CP048222">
    <property type="protein sequence ID" value="QHT68471.1"/>
    <property type="molecule type" value="Genomic_DNA"/>
</dbReference>
<keyword evidence="8" id="KW-1185">Reference proteome</keyword>
<evidence type="ECO:0000313" key="7">
    <source>
        <dbReference type="EMBL" id="QHT68471.1"/>
    </source>
</evidence>
<dbReference type="Gene3D" id="1.10.287.130">
    <property type="match status" value="1"/>
</dbReference>
<proteinExistence type="predicted"/>
<evidence type="ECO:0000256" key="3">
    <source>
        <dbReference type="ARBA" id="ARBA00022553"/>
    </source>
</evidence>
<reference evidence="7 8" key="1">
    <citation type="submission" date="2020-01" db="EMBL/GenBank/DDBJ databases">
        <authorList>
            <person name="Kim M.K."/>
        </authorList>
    </citation>
    <scope>NUCLEOTIDE SEQUENCE [LARGE SCALE GENOMIC DNA]</scope>
    <source>
        <strain evidence="7 8">172606-1</strain>
    </source>
</reference>
<dbReference type="InterPro" id="IPR003594">
    <property type="entry name" value="HATPase_dom"/>
</dbReference>
<evidence type="ECO:0000256" key="4">
    <source>
        <dbReference type="ARBA" id="ARBA00022679"/>
    </source>
</evidence>
<dbReference type="KEGG" id="rhoz:GXP67_18395"/>
<dbReference type="SUPFAM" id="SSF55874">
    <property type="entry name" value="ATPase domain of HSP90 chaperone/DNA topoisomerase II/histidine kinase"/>
    <property type="match status" value="1"/>
</dbReference>
<dbReference type="FunFam" id="3.30.565.10:FF:000006">
    <property type="entry name" value="Sensor histidine kinase WalK"/>
    <property type="match status" value="1"/>
</dbReference>
<dbReference type="PANTHER" id="PTHR43304:SF1">
    <property type="entry name" value="PAC DOMAIN-CONTAINING PROTEIN"/>
    <property type="match status" value="1"/>
</dbReference>
<name>A0A6C0GK69_9BACT</name>
<dbReference type="PRINTS" id="PR00344">
    <property type="entry name" value="BCTRLSENSOR"/>
</dbReference>
<dbReference type="AlphaFoldDB" id="A0A6C0GK69"/>
<sequence length="236" mass="27249">MQKELEERARELARSNEELEQFAYIASHDLQEPLRTMAGFANLLEKKYKNRLDQDANEFIEFIVDAAERMKKLITNLLEYSRINNKEAPFGAVDFNKVVSKVIYGLQNKLQSGDVEIKLNQLPVLQANEGQMQQVFSHLLGNAVKFRDERPLKIEIWAEEKDTQWQFAVKDTGIGINMAYATRIFQVFQRLHTRDKYEGTGIGLSVCKKIVEKHGGEIWVDSVPDVGSTFYFTIRK</sequence>
<dbReference type="InterPro" id="IPR036890">
    <property type="entry name" value="HATPase_C_sf"/>
</dbReference>
<dbReference type="Pfam" id="PF02518">
    <property type="entry name" value="HATPase_c"/>
    <property type="match status" value="1"/>
</dbReference>
<evidence type="ECO:0000256" key="1">
    <source>
        <dbReference type="ARBA" id="ARBA00000085"/>
    </source>
</evidence>
<dbReference type="InterPro" id="IPR003661">
    <property type="entry name" value="HisK_dim/P_dom"/>
</dbReference>
<dbReference type="CDD" id="cd00082">
    <property type="entry name" value="HisKA"/>
    <property type="match status" value="1"/>
</dbReference>
<dbReference type="InterPro" id="IPR004358">
    <property type="entry name" value="Sig_transdc_His_kin-like_C"/>
</dbReference>
<dbReference type="InterPro" id="IPR036097">
    <property type="entry name" value="HisK_dim/P_sf"/>
</dbReference>
<dbReference type="SMART" id="SM00388">
    <property type="entry name" value="HisKA"/>
    <property type="match status" value="1"/>
</dbReference>
<accession>A0A6C0GK69</accession>
<dbReference type="PANTHER" id="PTHR43304">
    <property type="entry name" value="PHYTOCHROME-LIKE PROTEIN CPH1"/>
    <property type="match status" value="1"/>
</dbReference>
<dbReference type="SUPFAM" id="SSF47384">
    <property type="entry name" value="Homodimeric domain of signal transducing histidine kinase"/>
    <property type="match status" value="1"/>
</dbReference>